<reference evidence="1" key="1">
    <citation type="submission" date="2023-02" db="EMBL/GenBank/DDBJ databases">
        <title>Genome of toxic invasive species Heracleum sosnowskyi carries increased number of genes despite the absence of recent whole-genome duplications.</title>
        <authorList>
            <person name="Schelkunov M."/>
            <person name="Shtratnikova V."/>
            <person name="Makarenko M."/>
            <person name="Klepikova A."/>
            <person name="Omelchenko D."/>
            <person name="Novikova G."/>
            <person name="Obukhova E."/>
            <person name="Bogdanov V."/>
            <person name="Penin A."/>
            <person name="Logacheva M."/>
        </authorList>
    </citation>
    <scope>NUCLEOTIDE SEQUENCE</scope>
    <source>
        <strain evidence="1">Hsosn_3</strain>
        <tissue evidence="1">Leaf</tissue>
    </source>
</reference>
<gene>
    <name evidence="1" type="ORF">POM88_001643</name>
</gene>
<sequence>MLGLAVGNLLGMDKSTHRAAVRNEPTLEARMLIEVGILDPPQNFILVDAYAINRKSKVLLTYERPSVCGYYCVAHNGECDLLQECFLDTGDEPHDFRMFQEDFGASMYSDNVDTSDSDAESPKLEMQNLILSRGIINSYEAVMLDFDEAVVPDSDE</sequence>
<proteinExistence type="predicted"/>
<accession>A0AAD8JDX9</accession>
<comment type="caution">
    <text evidence="1">The sequence shown here is derived from an EMBL/GenBank/DDBJ whole genome shotgun (WGS) entry which is preliminary data.</text>
</comment>
<name>A0AAD8JDX9_9APIA</name>
<dbReference type="Proteomes" id="UP001237642">
    <property type="component" value="Unassembled WGS sequence"/>
</dbReference>
<evidence type="ECO:0000313" key="1">
    <source>
        <dbReference type="EMBL" id="KAK1402038.1"/>
    </source>
</evidence>
<protein>
    <submittedName>
        <fullName evidence="1">Uncharacterized protein</fullName>
    </submittedName>
</protein>
<evidence type="ECO:0000313" key="2">
    <source>
        <dbReference type="Proteomes" id="UP001237642"/>
    </source>
</evidence>
<organism evidence="1 2">
    <name type="scientific">Heracleum sosnowskyi</name>
    <dbReference type="NCBI Taxonomy" id="360622"/>
    <lineage>
        <taxon>Eukaryota</taxon>
        <taxon>Viridiplantae</taxon>
        <taxon>Streptophyta</taxon>
        <taxon>Embryophyta</taxon>
        <taxon>Tracheophyta</taxon>
        <taxon>Spermatophyta</taxon>
        <taxon>Magnoliopsida</taxon>
        <taxon>eudicotyledons</taxon>
        <taxon>Gunneridae</taxon>
        <taxon>Pentapetalae</taxon>
        <taxon>asterids</taxon>
        <taxon>campanulids</taxon>
        <taxon>Apiales</taxon>
        <taxon>Apiaceae</taxon>
        <taxon>Apioideae</taxon>
        <taxon>apioid superclade</taxon>
        <taxon>Tordylieae</taxon>
        <taxon>Tordyliinae</taxon>
        <taxon>Heracleum</taxon>
    </lineage>
</organism>
<dbReference type="AlphaFoldDB" id="A0AAD8JDX9"/>
<reference evidence="1" key="2">
    <citation type="submission" date="2023-05" db="EMBL/GenBank/DDBJ databases">
        <authorList>
            <person name="Schelkunov M.I."/>
        </authorList>
    </citation>
    <scope>NUCLEOTIDE SEQUENCE</scope>
    <source>
        <strain evidence="1">Hsosn_3</strain>
        <tissue evidence="1">Leaf</tissue>
    </source>
</reference>
<dbReference type="EMBL" id="JAUIZM010000001">
    <property type="protein sequence ID" value="KAK1402038.1"/>
    <property type="molecule type" value="Genomic_DNA"/>
</dbReference>
<keyword evidence="2" id="KW-1185">Reference proteome</keyword>